<proteinExistence type="predicted"/>
<dbReference type="InterPro" id="IPR012296">
    <property type="entry name" value="Nuclease_put_TT1808"/>
</dbReference>
<reference evidence="3" key="1">
    <citation type="journal article" date="2020" name="ISME J.">
        <title>Comparative genomics reveals insights into cyanobacterial evolution and habitat adaptation.</title>
        <authorList>
            <person name="Chen M.Y."/>
            <person name="Teng W.K."/>
            <person name="Zhao L."/>
            <person name="Hu C.X."/>
            <person name="Zhou Y.K."/>
            <person name="Han B.P."/>
            <person name="Song L.R."/>
            <person name="Shu W.S."/>
        </authorList>
    </citation>
    <scope>NUCLEOTIDE SEQUENCE [LARGE SCALE GENOMIC DNA]</scope>
    <source>
        <strain evidence="3">FACHB-251</strain>
    </source>
</reference>
<keyword evidence="2" id="KW-0255">Endonuclease</keyword>
<dbReference type="PANTHER" id="PTHR36558">
    <property type="entry name" value="GLR1098 PROTEIN"/>
    <property type="match status" value="1"/>
</dbReference>
<dbReference type="Proteomes" id="UP000662185">
    <property type="component" value="Unassembled WGS sequence"/>
</dbReference>
<evidence type="ECO:0000313" key="3">
    <source>
        <dbReference type="Proteomes" id="UP000662185"/>
    </source>
</evidence>
<protein>
    <submittedName>
        <fullName evidence="2">Uma2 family endonuclease</fullName>
    </submittedName>
</protein>
<evidence type="ECO:0000259" key="1">
    <source>
        <dbReference type="Pfam" id="PF05685"/>
    </source>
</evidence>
<keyword evidence="2" id="KW-0540">Nuclease</keyword>
<name>A0A926WDF2_9NOST</name>
<sequence length="73" mass="8736">MAFSLLFISKSTPSYDKIDKFRYYRSTHNFQEYIMIDQYSFAVEQYAKQTAGQWIFQEYEGEAAVLKLHSLDF</sequence>
<organism evidence="2 3">
    <name type="scientific">Anabaena sphaerica FACHB-251</name>
    <dbReference type="NCBI Taxonomy" id="2692883"/>
    <lineage>
        <taxon>Bacteria</taxon>
        <taxon>Bacillati</taxon>
        <taxon>Cyanobacteriota</taxon>
        <taxon>Cyanophyceae</taxon>
        <taxon>Nostocales</taxon>
        <taxon>Nostocaceae</taxon>
        <taxon>Anabaena</taxon>
    </lineage>
</organism>
<dbReference type="GO" id="GO:0004519">
    <property type="term" value="F:endonuclease activity"/>
    <property type="evidence" value="ECO:0007669"/>
    <property type="project" value="UniProtKB-KW"/>
</dbReference>
<dbReference type="AlphaFoldDB" id="A0A926WDF2"/>
<dbReference type="Gene3D" id="3.90.1570.10">
    <property type="entry name" value="tt1808, chain A"/>
    <property type="match status" value="1"/>
</dbReference>
<feature type="domain" description="Putative restriction endonuclease" evidence="1">
    <location>
        <begin position="9"/>
        <end position="68"/>
    </location>
</feature>
<dbReference type="InterPro" id="IPR008538">
    <property type="entry name" value="Uma2"/>
</dbReference>
<dbReference type="Pfam" id="PF05685">
    <property type="entry name" value="Uma2"/>
    <property type="match status" value="1"/>
</dbReference>
<accession>A0A926WDF2</accession>
<gene>
    <name evidence="2" type="ORF">H6G06_01000</name>
</gene>
<keyword evidence="2" id="KW-0378">Hydrolase</keyword>
<evidence type="ECO:0000313" key="2">
    <source>
        <dbReference type="EMBL" id="MBD2292090.1"/>
    </source>
</evidence>
<keyword evidence="3" id="KW-1185">Reference proteome</keyword>
<dbReference type="RefSeq" id="WP_190557204.1">
    <property type="nucleotide sequence ID" value="NZ_JACJQU010000001.1"/>
</dbReference>
<dbReference type="PANTHER" id="PTHR36558:SF1">
    <property type="entry name" value="RESTRICTION ENDONUCLEASE DOMAIN-CONTAINING PROTEIN-RELATED"/>
    <property type="match status" value="1"/>
</dbReference>
<dbReference type="EMBL" id="JACJQU010000001">
    <property type="protein sequence ID" value="MBD2292090.1"/>
    <property type="molecule type" value="Genomic_DNA"/>
</dbReference>
<comment type="caution">
    <text evidence="2">The sequence shown here is derived from an EMBL/GenBank/DDBJ whole genome shotgun (WGS) entry which is preliminary data.</text>
</comment>